<accession>F3L4Z0</accession>
<evidence type="ECO:0000313" key="3">
    <source>
        <dbReference type="Proteomes" id="UP000005615"/>
    </source>
</evidence>
<evidence type="ECO:0000256" key="1">
    <source>
        <dbReference type="ARBA" id="ARBA00005250"/>
    </source>
</evidence>
<dbReference type="InterPro" id="IPR036388">
    <property type="entry name" value="WH-like_DNA-bd_sf"/>
</dbReference>
<dbReference type="InterPro" id="IPR048933">
    <property type="entry name" value="B_lactamase-like_C"/>
</dbReference>
<reference evidence="2 3" key="1">
    <citation type="journal article" date="2011" name="J. Bacteriol.">
        <title>Genome sequence of strain IMCC3088, a proteorhodopsin-containing marine bacterium belonging to the OM60/NOR5 clade.</title>
        <authorList>
            <person name="Jang Y."/>
            <person name="Oh H.M."/>
            <person name="Kang I."/>
            <person name="Lee K."/>
            <person name="Yang S.J."/>
            <person name="Cho J.C."/>
        </authorList>
    </citation>
    <scope>NUCLEOTIDE SEQUENCE [LARGE SCALE GENOMIC DNA]</scope>
    <source>
        <strain evidence="2 3">IMCC3088</strain>
    </source>
</reference>
<dbReference type="InterPro" id="IPR001279">
    <property type="entry name" value="Metallo-B-lactamas"/>
</dbReference>
<dbReference type="Proteomes" id="UP000005615">
    <property type="component" value="Unassembled WGS sequence"/>
</dbReference>
<dbReference type="PANTHER" id="PTHR42951:SF4">
    <property type="entry name" value="ACYL-COENZYME A THIOESTERASE MBLAC2"/>
    <property type="match status" value="1"/>
</dbReference>
<dbReference type="InterPro" id="IPR036866">
    <property type="entry name" value="RibonucZ/Hydroxyglut_hydro"/>
</dbReference>
<dbReference type="OrthoDB" id="9815874at2"/>
<dbReference type="PANTHER" id="PTHR42951">
    <property type="entry name" value="METALLO-BETA-LACTAMASE DOMAIN-CONTAINING"/>
    <property type="match status" value="1"/>
</dbReference>
<dbReference type="Pfam" id="PF21221">
    <property type="entry name" value="B_lactamase-like_C"/>
    <property type="match status" value="1"/>
</dbReference>
<organism evidence="2 3">
    <name type="scientific">Aequoribacter fuscus</name>
    <dbReference type="NCBI Taxonomy" id="2518989"/>
    <lineage>
        <taxon>Bacteria</taxon>
        <taxon>Pseudomonadati</taxon>
        <taxon>Pseudomonadota</taxon>
        <taxon>Gammaproteobacteria</taxon>
        <taxon>Cellvibrionales</taxon>
        <taxon>Halieaceae</taxon>
        <taxon>Aequoribacter</taxon>
    </lineage>
</organism>
<dbReference type="Pfam" id="PF00753">
    <property type="entry name" value="Lactamase_B"/>
    <property type="match status" value="1"/>
</dbReference>
<gene>
    <name evidence="2" type="ORF">IMCC3088_2769</name>
</gene>
<dbReference type="Gene3D" id="3.60.15.10">
    <property type="entry name" value="Ribonuclease Z/Hydroxyacylglutathione hydrolase-like"/>
    <property type="match status" value="1"/>
</dbReference>
<dbReference type="Gene3D" id="1.10.10.10">
    <property type="entry name" value="Winged helix-like DNA-binding domain superfamily/Winged helix DNA-binding domain"/>
    <property type="match status" value="1"/>
</dbReference>
<evidence type="ECO:0000313" key="2">
    <source>
        <dbReference type="EMBL" id="EGG28577.1"/>
    </source>
</evidence>
<proteinExistence type="inferred from homology"/>
<keyword evidence="3" id="KW-1185">Reference proteome</keyword>
<comment type="similarity">
    <text evidence="1">Belongs to the metallo-beta-lactamase superfamily. Class-B beta-lactamase family.</text>
</comment>
<dbReference type="InterPro" id="IPR050855">
    <property type="entry name" value="NDM-1-like"/>
</dbReference>
<dbReference type="SUPFAM" id="SSF56281">
    <property type="entry name" value="Metallo-hydrolase/oxidoreductase"/>
    <property type="match status" value="1"/>
</dbReference>
<dbReference type="RefSeq" id="WP_009576908.1">
    <property type="nucleotide sequence ID" value="NZ_AEIG01000093.1"/>
</dbReference>
<dbReference type="SMART" id="SM00849">
    <property type="entry name" value="Lactamase_B"/>
    <property type="match status" value="1"/>
</dbReference>
<comment type="caution">
    <text evidence="2">The sequence shown here is derived from an EMBL/GenBank/DDBJ whole genome shotgun (WGS) entry which is preliminary data.</text>
</comment>
<sequence length="360" mass="41549">MSDTENVHYQGLSYPFGRTAPDANGWIREVAPGVHWLRFELPMALNHINLWLLEDKDGWTIVDTCMNMSSARQQWEELFTTVLQNKPITRVIATHLHPDHVGLAGWLTERFDCELWMSRTDYTMCRMLVSDTGRAAPEAGIRFYHRAGFNDEQISSYRERFGGFGSVVYPLPDSYRRLVDGDHLEINGNYWQMVVGKGHSPEHISLYCPALKCLISGDQVLPRITSNVSVFPTEPEGNPLREWLLSNARIRELLPEDLLVLPAHGNPFYGLHKRLTQLIDGHERDLDALYEHLSEPKRAIDCFEVLFQRVIGDDMIMMATGESIAHLNCLKDRRRIKRFLDEDGVYWYQALPESRQIRLP</sequence>
<dbReference type="AlphaFoldDB" id="F3L4Z0"/>
<dbReference type="STRING" id="2518989.IMCC3088_2769"/>
<dbReference type="eggNOG" id="COG0491">
    <property type="taxonomic scope" value="Bacteria"/>
</dbReference>
<protein>
    <submittedName>
        <fullName evidence="2">Metallo-beta-lactamase family protein</fullName>
    </submittedName>
</protein>
<dbReference type="GO" id="GO:0017001">
    <property type="term" value="P:antibiotic catabolic process"/>
    <property type="evidence" value="ECO:0007669"/>
    <property type="project" value="UniProtKB-ARBA"/>
</dbReference>
<dbReference type="EMBL" id="AEIG01000093">
    <property type="protein sequence ID" value="EGG28577.1"/>
    <property type="molecule type" value="Genomic_DNA"/>
</dbReference>
<name>F3L4Z0_9GAMM</name>